<accession>A0A0D3BGY0</accession>
<dbReference type="AlphaFoldDB" id="A0A0D3BGY0"/>
<dbReference type="OMA" id="FWNCDSI"/>
<evidence type="ECO:0000313" key="2">
    <source>
        <dbReference type="EnsemblPlants" id="Bo3g123540.1"/>
    </source>
</evidence>
<dbReference type="HOGENOM" id="CLU_944433_0_0_1"/>
<name>A0A0D3BGY0_BRAOL</name>
<dbReference type="Proteomes" id="UP000032141">
    <property type="component" value="Chromosome C3"/>
</dbReference>
<proteinExistence type="predicted"/>
<feature type="region of interest" description="Disordered" evidence="1">
    <location>
        <begin position="215"/>
        <end position="262"/>
    </location>
</feature>
<keyword evidence="3" id="KW-1185">Reference proteome</keyword>
<dbReference type="EnsemblPlants" id="Bo3g123540.1">
    <property type="protein sequence ID" value="Bo3g123540.1"/>
    <property type="gene ID" value="Bo3g123540"/>
</dbReference>
<evidence type="ECO:0000313" key="3">
    <source>
        <dbReference type="Proteomes" id="UP000032141"/>
    </source>
</evidence>
<reference evidence="2 3" key="1">
    <citation type="journal article" date="2014" name="Genome Biol.">
        <title>Transcriptome and methylome profiling reveals relics of genome dominance in the mesopolyploid Brassica oleracea.</title>
        <authorList>
            <person name="Parkin I.A."/>
            <person name="Koh C."/>
            <person name="Tang H."/>
            <person name="Robinson S.J."/>
            <person name="Kagale S."/>
            <person name="Clarke W.E."/>
            <person name="Town C.D."/>
            <person name="Nixon J."/>
            <person name="Krishnakumar V."/>
            <person name="Bidwell S.L."/>
            <person name="Denoeud F."/>
            <person name="Belcram H."/>
            <person name="Links M.G."/>
            <person name="Just J."/>
            <person name="Clarke C."/>
            <person name="Bender T."/>
            <person name="Huebert T."/>
            <person name="Mason A.S."/>
            <person name="Pires J.C."/>
            <person name="Barker G."/>
            <person name="Moore J."/>
            <person name="Walley P.G."/>
            <person name="Manoli S."/>
            <person name="Batley J."/>
            <person name="Edwards D."/>
            <person name="Nelson M.N."/>
            <person name="Wang X."/>
            <person name="Paterson A.H."/>
            <person name="King G."/>
            <person name="Bancroft I."/>
            <person name="Chalhoub B."/>
            <person name="Sharpe A.G."/>
        </authorList>
    </citation>
    <scope>NUCLEOTIDE SEQUENCE</scope>
    <source>
        <strain evidence="2 3">cv. TO1000</strain>
    </source>
</reference>
<reference evidence="2" key="2">
    <citation type="submission" date="2015-03" db="UniProtKB">
        <authorList>
            <consortium name="EnsemblPlants"/>
        </authorList>
    </citation>
    <scope>IDENTIFICATION</scope>
</reference>
<sequence>MPFLTMKIPLRFQNLYFWNCDSITLPTAAVSVSNSEPGTVRSETLPCNIAEKKEASAAVAPRHESIPIQLCFHPFPTPKELELAGFGTYLASAYLLCFWPFIWISSLFCSLSLSLLRWGKNFCLIYITRSGLCCSGEVCFRLGILCDKKKGGMLLALKLSSIFEDLQRMVVENFCFEKTDADLELSYLPIGLISTSAKDGNQNKVDIDLYKVPTESTTGEEEHNFSNNGDDSRADNVSSDMHNEKKKGKMKQVGVDGDDYDSDTIISEKENRENLSKSSLVEIVKKEYLFSTKQF</sequence>
<protein>
    <submittedName>
        <fullName evidence="2">Uncharacterized protein</fullName>
    </submittedName>
</protein>
<evidence type="ECO:0000256" key="1">
    <source>
        <dbReference type="SAM" id="MobiDB-lite"/>
    </source>
</evidence>
<feature type="compositionally biased region" description="Basic and acidic residues" evidence="1">
    <location>
        <begin position="220"/>
        <end position="234"/>
    </location>
</feature>
<organism evidence="2 3">
    <name type="scientific">Brassica oleracea var. oleracea</name>
    <dbReference type="NCBI Taxonomy" id="109376"/>
    <lineage>
        <taxon>Eukaryota</taxon>
        <taxon>Viridiplantae</taxon>
        <taxon>Streptophyta</taxon>
        <taxon>Embryophyta</taxon>
        <taxon>Tracheophyta</taxon>
        <taxon>Spermatophyta</taxon>
        <taxon>Magnoliopsida</taxon>
        <taxon>eudicotyledons</taxon>
        <taxon>Gunneridae</taxon>
        <taxon>Pentapetalae</taxon>
        <taxon>rosids</taxon>
        <taxon>malvids</taxon>
        <taxon>Brassicales</taxon>
        <taxon>Brassicaceae</taxon>
        <taxon>Brassiceae</taxon>
        <taxon>Brassica</taxon>
    </lineage>
</organism>
<dbReference type="Gramene" id="Bo3g123540.1">
    <property type="protein sequence ID" value="Bo3g123540.1"/>
    <property type="gene ID" value="Bo3g123540"/>
</dbReference>